<evidence type="ECO:0000259" key="4">
    <source>
        <dbReference type="SMART" id="SM00198"/>
    </source>
</evidence>
<name>A0ABQ8EH83_BRANA</name>
<protein>
    <recommendedName>
        <fullName evidence="4">SCP domain-containing protein</fullName>
    </recommendedName>
</protein>
<feature type="signal peptide" evidence="3">
    <location>
        <begin position="1"/>
        <end position="26"/>
    </location>
</feature>
<dbReference type="InterPro" id="IPR035940">
    <property type="entry name" value="CAP_sf"/>
</dbReference>
<evidence type="ECO:0000256" key="1">
    <source>
        <dbReference type="ARBA" id="ARBA00003143"/>
    </source>
</evidence>
<evidence type="ECO:0000313" key="5">
    <source>
        <dbReference type="EMBL" id="KAH0940773.1"/>
    </source>
</evidence>
<keyword evidence="2" id="KW-0568">Pathogenesis-related protein</keyword>
<dbReference type="EMBL" id="JAGKQM010000001">
    <property type="protein sequence ID" value="KAH0940773.1"/>
    <property type="molecule type" value="Genomic_DNA"/>
</dbReference>
<keyword evidence="2" id="KW-0611">Plant defense</keyword>
<dbReference type="Gene3D" id="3.40.33.10">
    <property type="entry name" value="CAP"/>
    <property type="match status" value="2"/>
</dbReference>
<gene>
    <name evidence="5" type="ORF">HID58_000410</name>
</gene>
<sequence length="354" mass="38912">MKIFNPSQNLILAATIFLLSIVPLRAQDRPQDFLAAHNQARAEVGVGPLRWDNQVAAYARNHANQRKSVGCSMEHSSGGPYGENIAWSSGNLSGVEAVEMWVKEQFDYDYGSNTCAWNKVCGHYTQVVWENSVKLGCAKVRCNNGNTFITCNYDPPGNWLIMIGLSGPVLVCTIYNLDFYNEIIKCNATALALFAIPHNVARAMVRVKPLRWDFGLATVAQDYANQLASGPCSLEHSSGPYGENLAMGSGDMSPAQAVAMWINEKSYYDYYSNSCHDSACGHYTQVVWRGSARLGCGKGVCGNGASGTQIDLWRWPRPDAKQSRYYACSGVESRGNCSNHGKYAIDGLHVKHVR</sequence>
<dbReference type="SUPFAM" id="SSF55797">
    <property type="entry name" value="PR-1-like"/>
    <property type="match status" value="2"/>
</dbReference>
<comment type="function">
    <text evidence="1">Probably involved in the defense reaction of plants against pathogens.</text>
</comment>
<evidence type="ECO:0000256" key="2">
    <source>
        <dbReference type="ARBA" id="ARBA00023265"/>
    </source>
</evidence>
<reference evidence="5 6" key="1">
    <citation type="submission" date="2021-05" db="EMBL/GenBank/DDBJ databases">
        <title>Genome Assembly of Synthetic Allotetraploid Brassica napus Reveals Homoeologous Exchanges between Subgenomes.</title>
        <authorList>
            <person name="Davis J.T."/>
        </authorList>
    </citation>
    <scope>NUCLEOTIDE SEQUENCE [LARGE SCALE GENOMIC DNA]</scope>
    <source>
        <strain evidence="6">cv. Da-Ae</strain>
        <tissue evidence="5">Seedling</tissue>
    </source>
</reference>
<dbReference type="InterPro" id="IPR014044">
    <property type="entry name" value="CAP_dom"/>
</dbReference>
<evidence type="ECO:0000313" key="6">
    <source>
        <dbReference type="Proteomes" id="UP000824890"/>
    </source>
</evidence>
<dbReference type="PRINTS" id="PR00838">
    <property type="entry name" value="V5ALLERGEN"/>
</dbReference>
<feature type="domain" description="SCP" evidence="4">
    <location>
        <begin position="189"/>
        <end position="339"/>
    </location>
</feature>
<dbReference type="PANTHER" id="PTHR10334">
    <property type="entry name" value="CYSTEINE-RICH SECRETORY PROTEIN-RELATED"/>
    <property type="match status" value="1"/>
</dbReference>
<feature type="domain" description="SCP" evidence="4">
    <location>
        <begin position="28"/>
        <end position="161"/>
    </location>
</feature>
<dbReference type="SMART" id="SM00198">
    <property type="entry name" value="SCP"/>
    <property type="match status" value="2"/>
</dbReference>
<keyword evidence="3" id="KW-0732">Signal</keyword>
<dbReference type="InterPro" id="IPR018244">
    <property type="entry name" value="Allrgn_V5/Tpx1_CS"/>
</dbReference>
<feature type="chain" id="PRO_5047440815" description="SCP domain-containing protein" evidence="3">
    <location>
        <begin position="27"/>
        <end position="354"/>
    </location>
</feature>
<dbReference type="PROSITE" id="PS01010">
    <property type="entry name" value="CRISP_2"/>
    <property type="match status" value="1"/>
</dbReference>
<evidence type="ECO:0000256" key="3">
    <source>
        <dbReference type="SAM" id="SignalP"/>
    </source>
</evidence>
<comment type="caution">
    <text evidence="5">The sequence shown here is derived from an EMBL/GenBank/DDBJ whole genome shotgun (WGS) entry which is preliminary data.</text>
</comment>
<dbReference type="CDD" id="cd05381">
    <property type="entry name" value="CAP_PR-1"/>
    <property type="match status" value="1"/>
</dbReference>
<dbReference type="InterPro" id="IPR002413">
    <property type="entry name" value="V5_allergen-like"/>
</dbReference>
<dbReference type="InterPro" id="IPR001283">
    <property type="entry name" value="CRISP-related"/>
</dbReference>
<proteinExistence type="predicted"/>
<dbReference type="PROSITE" id="PS01009">
    <property type="entry name" value="CRISP_1"/>
    <property type="match status" value="2"/>
</dbReference>
<dbReference type="Pfam" id="PF00188">
    <property type="entry name" value="CAP"/>
    <property type="match status" value="2"/>
</dbReference>
<dbReference type="Proteomes" id="UP000824890">
    <property type="component" value="Unassembled WGS sequence"/>
</dbReference>
<dbReference type="PRINTS" id="PR00837">
    <property type="entry name" value="V5TPXLIKE"/>
</dbReference>
<keyword evidence="6" id="KW-1185">Reference proteome</keyword>
<organism evidence="5 6">
    <name type="scientific">Brassica napus</name>
    <name type="common">Rape</name>
    <dbReference type="NCBI Taxonomy" id="3708"/>
    <lineage>
        <taxon>Eukaryota</taxon>
        <taxon>Viridiplantae</taxon>
        <taxon>Streptophyta</taxon>
        <taxon>Embryophyta</taxon>
        <taxon>Tracheophyta</taxon>
        <taxon>Spermatophyta</taxon>
        <taxon>Magnoliopsida</taxon>
        <taxon>eudicotyledons</taxon>
        <taxon>Gunneridae</taxon>
        <taxon>Pentapetalae</taxon>
        <taxon>rosids</taxon>
        <taxon>malvids</taxon>
        <taxon>Brassicales</taxon>
        <taxon>Brassicaceae</taxon>
        <taxon>Brassiceae</taxon>
        <taxon>Brassica</taxon>
    </lineage>
</organism>
<accession>A0ABQ8EH83</accession>